<dbReference type="GO" id="GO:0017150">
    <property type="term" value="F:tRNA dihydrouridine synthase activity"/>
    <property type="evidence" value="ECO:0007669"/>
    <property type="project" value="InterPro"/>
</dbReference>
<dbReference type="EC" id="1.3.1.88" evidence="10"/>
<comment type="catalytic activity">
    <reaction evidence="16">
        <text>5,6-dihydrouridine(17) in tRNA + NADP(+) = uridine(17) in tRNA + NADPH + H(+)</text>
        <dbReference type="Rhea" id="RHEA:53368"/>
        <dbReference type="Rhea" id="RHEA-COMP:13541"/>
        <dbReference type="Rhea" id="RHEA-COMP:13542"/>
        <dbReference type="ChEBI" id="CHEBI:15378"/>
        <dbReference type="ChEBI" id="CHEBI:57783"/>
        <dbReference type="ChEBI" id="CHEBI:58349"/>
        <dbReference type="ChEBI" id="CHEBI:65315"/>
        <dbReference type="ChEBI" id="CHEBI:74443"/>
        <dbReference type="EC" id="1.3.1.88"/>
    </reaction>
    <physiologicalReaction direction="right-to-left" evidence="16">
        <dbReference type="Rhea" id="RHEA:53370"/>
    </physiologicalReaction>
</comment>
<evidence type="ECO:0000256" key="5">
    <source>
        <dbReference type="ARBA" id="ARBA00022694"/>
    </source>
</evidence>
<dbReference type="Proteomes" id="UP000027195">
    <property type="component" value="Unassembled WGS sequence"/>
</dbReference>
<feature type="domain" description="DUS-like FMN-binding" evidence="18">
    <location>
        <begin position="22"/>
        <end position="301"/>
    </location>
</feature>
<dbReference type="PANTHER" id="PTHR11082:SF5">
    <property type="entry name" value="TRNA-DIHYDROURIDINE(16_17) SYNTHASE [NAD(P)(+)]-LIKE"/>
    <property type="match status" value="1"/>
</dbReference>
<evidence type="ECO:0000256" key="10">
    <source>
        <dbReference type="ARBA" id="ARBA00038890"/>
    </source>
</evidence>
<evidence type="ECO:0000256" key="8">
    <source>
        <dbReference type="ARBA" id="ARBA00023027"/>
    </source>
</evidence>
<evidence type="ECO:0000256" key="3">
    <source>
        <dbReference type="ARBA" id="ARBA00022643"/>
    </source>
</evidence>
<feature type="compositionally biased region" description="Basic and acidic residues" evidence="17">
    <location>
        <begin position="454"/>
        <end position="466"/>
    </location>
</feature>
<name>A0A067MRD4_BOTB1</name>
<dbReference type="InParanoid" id="A0A067MRD4"/>
<evidence type="ECO:0000256" key="4">
    <source>
        <dbReference type="ARBA" id="ARBA00022664"/>
    </source>
</evidence>
<dbReference type="OrthoDB" id="272303at2759"/>
<evidence type="ECO:0000256" key="14">
    <source>
        <dbReference type="ARBA" id="ARBA00048934"/>
    </source>
</evidence>
<proteinExistence type="inferred from homology"/>
<protein>
    <recommendedName>
        <fullName evidence="10">tRNA-dihydrouridine(16/17) synthase [NAD(P)(+)]</fullName>
        <ecNumber evidence="10">1.3.1.88</ecNumber>
    </recommendedName>
</protein>
<keyword evidence="4" id="KW-0507">mRNA processing</keyword>
<comment type="catalytic activity">
    <reaction evidence="13">
        <text>a 5,6-dihydrouridine in mRNA + NAD(+) = a uridine in mRNA + NADH + H(+)</text>
        <dbReference type="Rhea" id="RHEA:69851"/>
        <dbReference type="Rhea" id="RHEA-COMP:14658"/>
        <dbReference type="Rhea" id="RHEA-COMP:17789"/>
        <dbReference type="ChEBI" id="CHEBI:15378"/>
        <dbReference type="ChEBI" id="CHEBI:57540"/>
        <dbReference type="ChEBI" id="CHEBI:57945"/>
        <dbReference type="ChEBI" id="CHEBI:65315"/>
        <dbReference type="ChEBI" id="CHEBI:74443"/>
    </reaction>
    <physiologicalReaction direction="right-to-left" evidence="13">
        <dbReference type="Rhea" id="RHEA:69853"/>
    </physiologicalReaction>
</comment>
<dbReference type="Pfam" id="PF01207">
    <property type="entry name" value="Dus"/>
    <property type="match status" value="1"/>
</dbReference>
<sequence>MDSKKGGYEFYRDVLGSPKFIVAPMVDQSELAWRILARRYGSQLVYTPMISAKMFADSKHPQHRKDDMFDLTHGEEGGPLDRPLVVQFCANDPQALLTAAMAVQDRCDAVDINFGCPQDIARRGRYGSFLQDEWDLIYNLINILHKNLKVPVTAKFRIFPDVNKTVAYAQMMERAGAQILTCHGRIREQRGQNSGLADWAQIAAVKAAVKVPVFANGNILYHSDIARCLEVTKADGVMSAEGQLYNAALFAQTTPTSGEEAASGLHPPHADLALEYLDIVESLKTHTAMSAIKGHLFKLMRPGLLKELDLRDRLGKIGKGTTLNDIRDLVLEMKSRMERDANAATALESTIIDDPNLAGTKIVPHWLAQPYFRPLPTPEQIAAMEKKRERSKSHQGPAQLKEKPVGVAEASPTELHDSAEPQNGVSAEQPSGVPISNLGKRSAEESSVEVAVEDSIKKLKETPSLS</sequence>
<evidence type="ECO:0000256" key="15">
    <source>
        <dbReference type="ARBA" id="ARBA00049447"/>
    </source>
</evidence>
<keyword evidence="20" id="KW-1185">Reference proteome</keyword>
<evidence type="ECO:0000256" key="11">
    <source>
        <dbReference type="ARBA" id="ARBA00047287"/>
    </source>
</evidence>
<keyword evidence="5" id="KW-0819">tRNA processing</keyword>
<dbReference type="InterPro" id="IPR018517">
    <property type="entry name" value="tRNA_hU_synthase_CS"/>
</dbReference>
<dbReference type="InterPro" id="IPR013785">
    <property type="entry name" value="Aldolase_TIM"/>
</dbReference>
<dbReference type="InterPro" id="IPR035587">
    <property type="entry name" value="DUS-like_FMN-bd"/>
</dbReference>
<evidence type="ECO:0000256" key="7">
    <source>
        <dbReference type="ARBA" id="ARBA00023002"/>
    </source>
</evidence>
<keyword evidence="2" id="KW-0285">Flavoprotein</keyword>
<evidence type="ECO:0000256" key="1">
    <source>
        <dbReference type="ARBA" id="ARBA00001917"/>
    </source>
</evidence>
<organism evidence="19 20">
    <name type="scientific">Botryobasidium botryosum (strain FD-172 SS1)</name>
    <dbReference type="NCBI Taxonomy" id="930990"/>
    <lineage>
        <taxon>Eukaryota</taxon>
        <taxon>Fungi</taxon>
        <taxon>Dikarya</taxon>
        <taxon>Basidiomycota</taxon>
        <taxon>Agaricomycotina</taxon>
        <taxon>Agaricomycetes</taxon>
        <taxon>Cantharellales</taxon>
        <taxon>Botryobasidiaceae</taxon>
        <taxon>Botryobasidium</taxon>
    </lineage>
</organism>
<dbReference type="STRING" id="930990.A0A067MRD4"/>
<dbReference type="PANTHER" id="PTHR11082">
    <property type="entry name" value="TRNA-DIHYDROURIDINE SYNTHASE"/>
    <property type="match status" value="1"/>
</dbReference>
<accession>A0A067MRD4</accession>
<gene>
    <name evidence="19" type="ORF">BOTBODRAFT_143810</name>
</gene>
<dbReference type="PROSITE" id="PS01136">
    <property type="entry name" value="UPF0034"/>
    <property type="match status" value="1"/>
</dbReference>
<dbReference type="Gene3D" id="3.20.20.70">
    <property type="entry name" value="Aldolase class I"/>
    <property type="match status" value="1"/>
</dbReference>
<evidence type="ECO:0000256" key="6">
    <source>
        <dbReference type="ARBA" id="ARBA00022857"/>
    </source>
</evidence>
<evidence type="ECO:0000256" key="17">
    <source>
        <dbReference type="SAM" id="MobiDB-lite"/>
    </source>
</evidence>
<dbReference type="AlphaFoldDB" id="A0A067MRD4"/>
<evidence type="ECO:0000313" key="19">
    <source>
        <dbReference type="EMBL" id="KDQ18159.1"/>
    </source>
</evidence>
<keyword evidence="7" id="KW-0560">Oxidoreductase</keyword>
<dbReference type="GO" id="GO:0006397">
    <property type="term" value="P:mRNA processing"/>
    <property type="evidence" value="ECO:0007669"/>
    <property type="project" value="UniProtKB-KW"/>
</dbReference>
<evidence type="ECO:0000256" key="9">
    <source>
        <dbReference type="ARBA" id="ARBA00038313"/>
    </source>
</evidence>
<keyword evidence="6" id="KW-0521">NADP</keyword>
<evidence type="ECO:0000259" key="18">
    <source>
        <dbReference type="Pfam" id="PF01207"/>
    </source>
</evidence>
<comment type="similarity">
    <text evidence="9">Belongs to the Dus family. Dus1 subfamily.</text>
</comment>
<evidence type="ECO:0000256" key="16">
    <source>
        <dbReference type="ARBA" id="ARBA00049467"/>
    </source>
</evidence>
<reference evidence="20" key="1">
    <citation type="journal article" date="2014" name="Proc. Natl. Acad. Sci. U.S.A.">
        <title>Extensive sampling of basidiomycete genomes demonstrates inadequacy of the white-rot/brown-rot paradigm for wood decay fungi.</title>
        <authorList>
            <person name="Riley R."/>
            <person name="Salamov A.A."/>
            <person name="Brown D.W."/>
            <person name="Nagy L.G."/>
            <person name="Floudas D."/>
            <person name="Held B.W."/>
            <person name="Levasseur A."/>
            <person name="Lombard V."/>
            <person name="Morin E."/>
            <person name="Otillar R."/>
            <person name="Lindquist E.A."/>
            <person name="Sun H."/>
            <person name="LaButti K.M."/>
            <person name="Schmutz J."/>
            <person name="Jabbour D."/>
            <person name="Luo H."/>
            <person name="Baker S.E."/>
            <person name="Pisabarro A.G."/>
            <person name="Walton J.D."/>
            <person name="Blanchette R.A."/>
            <person name="Henrissat B."/>
            <person name="Martin F."/>
            <person name="Cullen D."/>
            <person name="Hibbett D.S."/>
            <person name="Grigoriev I.V."/>
        </authorList>
    </citation>
    <scope>NUCLEOTIDE SEQUENCE [LARGE SCALE GENOMIC DNA]</scope>
    <source>
        <strain evidence="20">FD-172 SS1</strain>
    </source>
</reference>
<comment type="catalytic activity">
    <reaction evidence="15">
        <text>a 5,6-dihydrouridine in mRNA + NADP(+) = a uridine in mRNA + NADPH + H(+)</text>
        <dbReference type="Rhea" id="RHEA:69855"/>
        <dbReference type="Rhea" id="RHEA-COMP:14658"/>
        <dbReference type="Rhea" id="RHEA-COMP:17789"/>
        <dbReference type="ChEBI" id="CHEBI:15378"/>
        <dbReference type="ChEBI" id="CHEBI:57783"/>
        <dbReference type="ChEBI" id="CHEBI:58349"/>
        <dbReference type="ChEBI" id="CHEBI:65315"/>
        <dbReference type="ChEBI" id="CHEBI:74443"/>
    </reaction>
    <physiologicalReaction direction="right-to-left" evidence="15">
        <dbReference type="Rhea" id="RHEA:69857"/>
    </physiologicalReaction>
</comment>
<feature type="compositionally biased region" description="Polar residues" evidence="17">
    <location>
        <begin position="420"/>
        <end position="429"/>
    </location>
</feature>
<comment type="catalytic activity">
    <reaction evidence="14">
        <text>5,6-dihydrouridine(16) in tRNA + NAD(+) = uridine(16) in tRNA + NADH + H(+)</text>
        <dbReference type="Rhea" id="RHEA:53380"/>
        <dbReference type="Rhea" id="RHEA-COMP:13543"/>
        <dbReference type="Rhea" id="RHEA-COMP:13544"/>
        <dbReference type="ChEBI" id="CHEBI:15378"/>
        <dbReference type="ChEBI" id="CHEBI:57540"/>
        <dbReference type="ChEBI" id="CHEBI:57945"/>
        <dbReference type="ChEBI" id="CHEBI:65315"/>
        <dbReference type="ChEBI" id="CHEBI:74443"/>
        <dbReference type="EC" id="1.3.1.88"/>
    </reaction>
    <physiologicalReaction direction="right-to-left" evidence="14">
        <dbReference type="Rhea" id="RHEA:53382"/>
    </physiologicalReaction>
</comment>
<evidence type="ECO:0000256" key="12">
    <source>
        <dbReference type="ARBA" id="ARBA00047652"/>
    </source>
</evidence>
<comment type="catalytic activity">
    <reaction evidence="12">
        <text>5,6-dihydrouridine(16) in tRNA + NADP(+) = uridine(16) in tRNA + NADPH + H(+)</text>
        <dbReference type="Rhea" id="RHEA:53376"/>
        <dbReference type="Rhea" id="RHEA-COMP:13543"/>
        <dbReference type="Rhea" id="RHEA-COMP:13544"/>
        <dbReference type="ChEBI" id="CHEBI:15378"/>
        <dbReference type="ChEBI" id="CHEBI:57783"/>
        <dbReference type="ChEBI" id="CHEBI:58349"/>
        <dbReference type="ChEBI" id="CHEBI:65315"/>
        <dbReference type="ChEBI" id="CHEBI:74443"/>
        <dbReference type="EC" id="1.3.1.88"/>
    </reaction>
    <physiologicalReaction direction="right-to-left" evidence="12">
        <dbReference type="Rhea" id="RHEA:53378"/>
    </physiologicalReaction>
</comment>
<dbReference type="SUPFAM" id="SSF51395">
    <property type="entry name" value="FMN-linked oxidoreductases"/>
    <property type="match status" value="1"/>
</dbReference>
<keyword evidence="3" id="KW-0288">FMN</keyword>
<dbReference type="EMBL" id="KL198022">
    <property type="protein sequence ID" value="KDQ18159.1"/>
    <property type="molecule type" value="Genomic_DNA"/>
</dbReference>
<evidence type="ECO:0000256" key="2">
    <source>
        <dbReference type="ARBA" id="ARBA00022630"/>
    </source>
</evidence>
<evidence type="ECO:0000256" key="13">
    <source>
        <dbReference type="ARBA" id="ARBA00048342"/>
    </source>
</evidence>
<dbReference type="CDD" id="cd02801">
    <property type="entry name" value="DUS_like_FMN"/>
    <property type="match status" value="1"/>
</dbReference>
<comment type="cofactor">
    <cofactor evidence="1">
        <name>FMN</name>
        <dbReference type="ChEBI" id="CHEBI:58210"/>
    </cofactor>
</comment>
<evidence type="ECO:0000313" key="20">
    <source>
        <dbReference type="Proteomes" id="UP000027195"/>
    </source>
</evidence>
<feature type="region of interest" description="Disordered" evidence="17">
    <location>
        <begin position="384"/>
        <end position="466"/>
    </location>
</feature>
<keyword evidence="8" id="KW-0520">NAD</keyword>
<dbReference type="HOGENOM" id="CLU_013299_5_1_1"/>
<dbReference type="GO" id="GO:0050660">
    <property type="term" value="F:flavin adenine dinucleotide binding"/>
    <property type="evidence" value="ECO:0007669"/>
    <property type="project" value="InterPro"/>
</dbReference>
<dbReference type="FunCoup" id="A0A067MRD4">
    <property type="interactions" value="338"/>
</dbReference>
<comment type="catalytic activity">
    <reaction evidence="11">
        <text>5,6-dihydrouridine(17) in tRNA + NAD(+) = uridine(17) in tRNA + NADH + H(+)</text>
        <dbReference type="Rhea" id="RHEA:53372"/>
        <dbReference type="Rhea" id="RHEA-COMP:13541"/>
        <dbReference type="Rhea" id="RHEA-COMP:13542"/>
        <dbReference type="ChEBI" id="CHEBI:15378"/>
        <dbReference type="ChEBI" id="CHEBI:57540"/>
        <dbReference type="ChEBI" id="CHEBI:57945"/>
        <dbReference type="ChEBI" id="CHEBI:65315"/>
        <dbReference type="ChEBI" id="CHEBI:74443"/>
        <dbReference type="EC" id="1.3.1.88"/>
    </reaction>
    <physiologicalReaction direction="right-to-left" evidence="11">
        <dbReference type="Rhea" id="RHEA:53374"/>
    </physiologicalReaction>
</comment>